<feature type="compositionally biased region" description="Pro residues" evidence="1">
    <location>
        <begin position="233"/>
        <end position="250"/>
    </location>
</feature>
<reference evidence="3" key="1">
    <citation type="submission" date="2022-08" db="EMBL/GenBank/DDBJ databases">
        <title>Genome sequencing of akame (Lates japonicus).</title>
        <authorList>
            <person name="Hashiguchi Y."/>
            <person name="Takahashi H."/>
        </authorList>
    </citation>
    <scope>NUCLEOTIDE SEQUENCE</scope>
    <source>
        <strain evidence="3">Kochi</strain>
    </source>
</reference>
<evidence type="ECO:0000313" key="4">
    <source>
        <dbReference type="Proteomes" id="UP001279410"/>
    </source>
</evidence>
<dbReference type="PANTHER" id="PTHR10024:SF379">
    <property type="entry name" value="SYNAPTOTAGMIN"/>
    <property type="match status" value="1"/>
</dbReference>
<dbReference type="EMBL" id="BRZM01000009">
    <property type="protein sequence ID" value="GLD50098.1"/>
    <property type="molecule type" value="Genomic_DNA"/>
</dbReference>
<name>A0AAD3M9C0_LATJO</name>
<dbReference type="Gene3D" id="2.60.40.150">
    <property type="entry name" value="C2 domain"/>
    <property type="match status" value="1"/>
</dbReference>
<dbReference type="GO" id="GO:0030424">
    <property type="term" value="C:axon"/>
    <property type="evidence" value="ECO:0007669"/>
    <property type="project" value="TreeGrafter"/>
</dbReference>
<sequence>MTKFNLFRHQTTPMVAAKPTGASALTVTPAPVALVSADNSTEPVDKNDAFDEIKNKFLNEIDKIPLPSWAIIAIAVVAALLILTCCFCIIKKCCCKKKKNKKGKKGKGDMGMKNLKGGEKLQAVITVLDYDKIGKNDAIGKIWVGSKATGAGLKHWSDMLANPRRPIAQWHPLQPEEEECLPRSPDCQAVKLPPEHIVPTFHLPPAIPTHAFPIISPGPTCQCIFQRNTPTVHPLPTPPTPPVPLPPPPFTRSIRFHST</sequence>
<keyword evidence="2" id="KW-1133">Transmembrane helix</keyword>
<gene>
    <name evidence="3" type="ORF">AKAME5_000351500</name>
</gene>
<keyword evidence="2" id="KW-0812">Transmembrane</keyword>
<dbReference type="GO" id="GO:0030276">
    <property type="term" value="F:clathrin binding"/>
    <property type="evidence" value="ECO:0007669"/>
    <property type="project" value="TreeGrafter"/>
</dbReference>
<dbReference type="GO" id="GO:0005886">
    <property type="term" value="C:plasma membrane"/>
    <property type="evidence" value="ECO:0007669"/>
    <property type="project" value="TreeGrafter"/>
</dbReference>
<dbReference type="InterPro" id="IPR035892">
    <property type="entry name" value="C2_domain_sf"/>
</dbReference>
<dbReference type="GO" id="GO:0048791">
    <property type="term" value="P:calcium ion-regulated exocytosis of neurotransmitter"/>
    <property type="evidence" value="ECO:0007669"/>
    <property type="project" value="TreeGrafter"/>
</dbReference>
<organism evidence="3 4">
    <name type="scientific">Lates japonicus</name>
    <name type="common">Japanese lates</name>
    <dbReference type="NCBI Taxonomy" id="270547"/>
    <lineage>
        <taxon>Eukaryota</taxon>
        <taxon>Metazoa</taxon>
        <taxon>Chordata</taxon>
        <taxon>Craniata</taxon>
        <taxon>Vertebrata</taxon>
        <taxon>Euteleostomi</taxon>
        <taxon>Actinopterygii</taxon>
        <taxon>Neopterygii</taxon>
        <taxon>Teleostei</taxon>
        <taxon>Neoteleostei</taxon>
        <taxon>Acanthomorphata</taxon>
        <taxon>Carangaria</taxon>
        <taxon>Carangaria incertae sedis</taxon>
        <taxon>Centropomidae</taxon>
        <taxon>Lates</taxon>
    </lineage>
</organism>
<dbReference type="GO" id="GO:0005509">
    <property type="term" value="F:calcium ion binding"/>
    <property type="evidence" value="ECO:0007669"/>
    <property type="project" value="TreeGrafter"/>
</dbReference>
<accession>A0AAD3M9C0</accession>
<evidence type="ECO:0000256" key="1">
    <source>
        <dbReference type="SAM" id="MobiDB-lite"/>
    </source>
</evidence>
<dbReference type="GO" id="GO:0005544">
    <property type="term" value="F:calcium-dependent phospholipid binding"/>
    <property type="evidence" value="ECO:0007669"/>
    <property type="project" value="TreeGrafter"/>
</dbReference>
<keyword evidence="4" id="KW-1185">Reference proteome</keyword>
<evidence type="ECO:0000256" key="2">
    <source>
        <dbReference type="SAM" id="Phobius"/>
    </source>
</evidence>
<dbReference type="Proteomes" id="UP001279410">
    <property type="component" value="Unassembled WGS sequence"/>
</dbReference>
<proteinExistence type="predicted"/>
<dbReference type="AlphaFoldDB" id="A0AAD3M9C0"/>
<feature type="region of interest" description="Disordered" evidence="1">
    <location>
        <begin position="232"/>
        <end position="259"/>
    </location>
</feature>
<comment type="caution">
    <text evidence="3">The sequence shown here is derived from an EMBL/GenBank/DDBJ whole genome shotgun (WGS) entry which is preliminary data.</text>
</comment>
<evidence type="ECO:0000313" key="3">
    <source>
        <dbReference type="EMBL" id="GLD50098.1"/>
    </source>
</evidence>
<dbReference type="GO" id="GO:0048488">
    <property type="term" value="P:synaptic vesicle endocytosis"/>
    <property type="evidence" value="ECO:0007669"/>
    <property type="project" value="TreeGrafter"/>
</dbReference>
<dbReference type="PANTHER" id="PTHR10024">
    <property type="entry name" value="SYNAPTOTAGMIN"/>
    <property type="match status" value="1"/>
</dbReference>
<protein>
    <submittedName>
        <fullName evidence="3">Synaptotagmin-1-like protein</fullName>
    </submittedName>
</protein>
<dbReference type="SUPFAM" id="SSF49562">
    <property type="entry name" value="C2 domain (Calcium/lipid-binding domain, CaLB)"/>
    <property type="match status" value="1"/>
</dbReference>
<dbReference type="GO" id="GO:0030672">
    <property type="term" value="C:synaptic vesicle membrane"/>
    <property type="evidence" value="ECO:0007669"/>
    <property type="project" value="TreeGrafter"/>
</dbReference>
<feature type="transmembrane region" description="Helical" evidence="2">
    <location>
        <begin position="69"/>
        <end position="90"/>
    </location>
</feature>
<dbReference type="GO" id="GO:0000149">
    <property type="term" value="F:SNARE binding"/>
    <property type="evidence" value="ECO:0007669"/>
    <property type="project" value="TreeGrafter"/>
</dbReference>
<dbReference type="GO" id="GO:0031045">
    <property type="term" value="C:dense core granule"/>
    <property type="evidence" value="ECO:0007669"/>
    <property type="project" value="TreeGrafter"/>
</dbReference>
<keyword evidence="2" id="KW-0472">Membrane</keyword>
<dbReference type="GO" id="GO:0001786">
    <property type="term" value="F:phosphatidylserine binding"/>
    <property type="evidence" value="ECO:0007669"/>
    <property type="project" value="TreeGrafter"/>
</dbReference>